<keyword evidence="2" id="KW-1185">Reference proteome</keyword>
<dbReference type="InParanoid" id="A0A061FZL4"/>
<accession>A0A061FZL4</accession>
<dbReference type="EMBL" id="CM001881">
    <property type="protein sequence ID" value="EOY22990.1"/>
    <property type="molecule type" value="Genomic_DNA"/>
</dbReference>
<evidence type="ECO:0000313" key="2">
    <source>
        <dbReference type="Proteomes" id="UP000026915"/>
    </source>
</evidence>
<name>A0A061FZL4_THECC</name>
<reference evidence="1 2" key="1">
    <citation type="journal article" date="2013" name="Genome Biol.">
        <title>The genome sequence of the most widely cultivated cacao type and its use to identify candidate genes regulating pod color.</title>
        <authorList>
            <person name="Motamayor J.C."/>
            <person name="Mockaitis K."/>
            <person name="Schmutz J."/>
            <person name="Haiminen N."/>
            <person name="Iii D.L."/>
            <person name="Cornejo O."/>
            <person name="Findley S.D."/>
            <person name="Zheng P."/>
            <person name="Utro F."/>
            <person name="Royaert S."/>
            <person name="Saski C."/>
            <person name="Jenkins J."/>
            <person name="Podicheti R."/>
            <person name="Zhao M."/>
            <person name="Scheffler B.E."/>
            <person name="Stack J.C."/>
            <person name="Feltus F.A."/>
            <person name="Mustiga G.M."/>
            <person name="Amores F."/>
            <person name="Phillips W."/>
            <person name="Marelli J.P."/>
            <person name="May G.D."/>
            <person name="Shapiro H."/>
            <person name="Ma J."/>
            <person name="Bustamante C.D."/>
            <person name="Schnell R.J."/>
            <person name="Main D."/>
            <person name="Gilbert D."/>
            <person name="Parida L."/>
            <person name="Kuhn D.N."/>
        </authorList>
    </citation>
    <scope>NUCLEOTIDE SEQUENCE [LARGE SCALE GENOMIC DNA]</scope>
    <source>
        <strain evidence="2">cv. Matina 1-6</strain>
    </source>
</reference>
<dbReference type="Gramene" id="EOY22990">
    <property type="protein sequence ID" value="EOY22990"/>
    <property type="gene ID" value="TCM_015009"/>
</dbReference>
<evidence type="ECO:0000313" key="1">
    <source>
        <dbReference type="EMBL" id="EOY22990.1"/>
    </source>
</evidence>
<dbReference type="AlphaFoldDB" id="A0A061FZL4"/>
<proteinExistence type="predicted"/>
<organism evidence="1 2">
    <name type="scientific">Theobroma cacao</name>
    <name type="common">Cacao</name>
    <name type="synonym">Cocoa</name>
    <dbReference type="NCBI Taxonomy" id="3641"/>
    <lineage>
        <taxon>Eukaryota</taxon>
        <taxon>Viridiplantae</taxon>
        <taxon>Streptophyta</taxon>
        <taxon>Embryophyta</taxon>
        <taxon>Tracheophyta</taxon>
        <taxon>Spermatophyta</taxon>
        <taxon>Magnoliopsida</taxon>
        <taxon>eudicotyledons</taxon>
        <taxon>Gunneridae</taxon>
        <taxon>Pentapetalae</taxon>
        <taxon>rosids</taxon>
        <taxon>malvids</taxon>
        <taxon>Malvales</taxon>
        <taxon>Malvaceae</taxon>
        <taxon>Byttnerioideae</taxon>
        <taxon>Theobroma</taxon>
    </lineage>
</organism>
<dbReference type="HOGENOM" id="CLU_2532003_0_0_1"/>
<sequence>MRSLIIEELELSQCSQVGLYWDWDPPNLCSKSKIYPQPSDPVLLVSKAQTCIGRLSLELDKTEDRACVFVIWWILQENPQIQLN</sequence>
<dbReference type="Proteomes" id="UP000026915">
    <property type="component" value="Chromosome 3"/>
</dbReference>
<protein>
    <submittedName>
        <fullName evidence="1">Uncharacterized protein</fullName>
    </submittedName>
</protein>
<gene>
    <name evidence="1" type="ORF">TCM_015009</name>
</gene>